<dbReference type="FunFam" id="2.30.29.30:FF:000146">
    <property type="entry name" value="FACT complex subunit POB3"/>
    <property type="match status" value="1"/>
</dbReference>
<dbReference type="EMBL" id="AHHD01000209">
    <property type="protein sequence ID" value="EKG18337.1"/>
    <property type="molecule type" value="Genomic_DNA"/>
</dbReference>
<evidence type="ECO:0000256" key="2">
    <source>
        <dbReference type="ARBA" id="ARBA00004286"/>
    </source>
</evidence>
<dbReference type="SUPFAM" id="SSF57701">
    <property type="entry name" value="Zn2/Cys6 DNA-binding domain"/>
    <property type="match status" value="1"/>
</dbReference>
<dbReference type="SUPFAM" id="SSF50729">
    <property type="entry name" value="PH domain-like"/>
    <property type="match status" value="1"/>
</dbReference>
<dbReference type="Pfam" id="PF00172">
    <property type="entry name" value="Zn_clus"/>
    <property type="match status" value="1"/>
</dbReference>
<dbReference type="CDD" id="cd00067">
    <property type="entry name" value="GAL4"/>
    <property type="match status" value="1"/>
</dbReference>
<dbReference type="GO" id="GO:0006281">
    <property type="term" value="P:DNA repair"/>
    <property type="evidence" value="ECO:0007669"/>
    <property type="project" value="UniProtKB-KW"/>
</dbReference>
<protein>
    <submittedName>
        <fullName evidence="14">Structure-specific recognition protein</fullName>
    </submittedName>
</protein>
<dbReference type="HOGENOM" id="CLU_258007_0_0_1"/>
<dbReference type="PANTHER" id="PTHR45849:SF1">
    <property type="entry name" value="FACT COMPLEX SUBUNIT SSRP1"/>
    <property type="match status" value="1"/>
</dbReference>
<dbReference type="PRINTS" id="PR00887">
    <property type="entry name" value="SSRCOGNITION"/>
</dbReference>
<feature type="region of interest" description="Disordered" evidence="12">
    <location>
        <begin position="745"/>
        <end position="791"/>
    </location>
</feature>
<keyword evidence="9" id="KW-0234">DNA repair</keyword>
<dbReference type="GO" id="GO:0042393">
    <property type="term" value="F:histone binding"/>
    <property type="evidence" value="ECO:0007669"/>
    <property type="project" value="TreeGrafter"/>
</dbReference>
<feature type="region of interest" description="Disordered" evidence="12">
    <location>
        <begin position="513"/>
        <end position="592"/>
    </location>
</feature>
<dbReference type="GO" id="GO:0008270">
    <property type="term" value="F:zinc ion binding"/>
    <property type="evidence" value="ECO:0007669"/>
    <property type="project" value="InterPro"/>
</dbReference>
<comment type="caution">
    <text evidence="14">The sequence shown here is derived from an EMBL/GenBank/DDBJ whole genome shotgun (WGS) entry which is preliminary data.</text>
</comment>
<evidence type="ECO:0000256" key="7">
    <source>
        <dbReference type="ARBA" id="ARBA00023015"/>
    </source>
</evidence>
<dbReference type="InterPro" id="IPR035417">
    <property type="entry name" value="SSRP1/POB3_N"/>
</dbReference>
<keyword evidence="7" id="KW-0805">Transcription regulation</keyword>
<evidence type="ECO:0000256" key="12">
    <source>
        <dbReference type="SAM" id="MobiDB-lite"/>
    </source>
</evidence>
<evidence type="ECO:0000256" key="5">
    <source>
        <dbReference type="ARBA" id="ARBA00022705"/>
    </source>
</evidence>
<dbReference type="GO" id="GO:0000981">
    <property type="term" value="F:DNA-binding transcription factor activity, RNA polymerase II-specific"/>
    <property type="evidence" value="ECO:0007669"/>
    <property type="project" value="InterPro"/>
</dbReference>
<dbReference type="PROSITE" id="PS50048">
    <property type="entry name" value="ZN2_CY6_FUNGAL_2"/>
    <property type="match status" value="1"/>
</dbReference>
<evidence type="ECO:0000256" key="10">
    <source>
        <dbReference type="ARBA" id="ARBA00023242"/>
    </source>
</evidence>
<dbReference type="InterPro" id="IPR024954">
    <property type="entry name" value="SSRP1_DD"/>
</dbReference>
<feature type="region of interest" description="Disordered" evidence="12">
    <location>
        <begin position="1"/>
        <end position="23"/>
    </location>
</feature>
<dbReference type="Gene3D" id="2.30.29.220">
    <property type="entry name" value="Structure-specific recognition protein (SSRP1)"/>
    <property type="match status" value="1"/>
</dbReference>
<evidence type="ECO:0000256" key="3">
    <source>
        <dbReference type="ARBA" id="ARBA00010060"/>
    </source>
</evidence>
<dbReference type="eggNOG" id="KOG0526">
    <property type="taxonomic scope" value="Eukaryota"/>
</dbReference>
<dbReference type="Pfam" id="PF11951">
    <property type="entry name" value="Fungal_trans_2"/>
    <property type="match status" value="1"/>
</dbReference>
<evidence type="ECO:0000256" key="6">
    <source>
        <dbReference type="ARBA" id="ARBA00022763"/>
    </source>
</evidence>
<dbReference type="InterPro" id="IPR048993">
    <property type="entry name" value="SSRP1-like_PH1"/>
</dbReference>
<evidence type="ECO:0000259" key="13">
    <source>
        <dbReference type="PROSITE" id="PS50048"/>
    </source>
</evidence>
<dbReference type="Gene3D" id="4.10.240.10">
    <property type="entry name" value="Zn(2)-C6 fungal-type DNA-binding domain"/>
    <property type="match status" value="1"/>
</dbReference>
<dbReference type="InterPro" id="IPR036864">
    <property type="entry name" value="Zn2-C6_fun-type_DNA-bd_sf"/>
</dbReference>
<evidence type="ECO:0000256" key="8">
    <source>
        <dbReference type="ARBA" id="ARBA00023163"/>
    </source>
</evidence>
<dbReference type="GO" id="GO:0035101">
    <property type="term" value="C:FACT complex"/>
    <property type="evidence" value="ECO:0007669"/>
    <property type="project" value="TreeGrafter"/>
</dbReference>
<dbReference type="Pfam" id="PF17292">
    <property type="entry name" value="POB3_N"/>
    <property type="match status" value="1"/>
</dbReference>
<dbReference type="InParanoid" id="K2S026"/>
<dbReference type="GO" id="GO:0003677">
    <property type="term" value="F:DNA binding"/>
    <property type="evidence" value="ECO:0007669"/>
    <property type="project" value="InterPro"/>
</dbReference>
<dbReference type="Gene3D" id="2.30.29.150">
    <property type="match status" value="1"/>
</dbReference>
<feature type="region of interest" description="Disordered" evidence="12">
    <location>
        <begin position="215"/>
        <end position="238"/>
    </location>
</feature>
<accession>K2S026</accession>
<dbReference type="GO" id="GO:0031491">
    <property type="term" value="F:nucleosome binding"/>
    <property type="evidence" value="ECO:0007669"/>
    <property type="project" value="TreeGrafter"/>
</dbReference>
<feature type="domain" description="Zn(2)-C6 fungal-type" evidence="13">
    <location>
        <begin position="597"/>
        <end position="623"/>
    </location>
</feature>
<comment type="subcellular location">
    <subcellularLocation>
        <location evidence="2">Chromosome</location>
    </subcellularLocation>
    <subcellularLocation>
        <location evidence="1">Nucleus</location>
    </subcellularLocation>
</comment>
<feature type="region of interest" description="Disordered" evidence="12">
    <location>
        <begin position="678"/>
        <end position="706"/>
    </location>
</feature>
<gene>
    <name evidence="14" type="ORF">MPH_04419</name>
</gene>
<dbReference type="SMART" id="SM00066">
    <property type="entry name" value="GAL4"/>
    <property type="match status" value="1"/>
</dbReference>
<dbReference type="InterPro" id="IPR000969">
    <property type="entry name" value="SSRP1/POB3"/>
</dbReference>
<dbReference type="OrthoDB" id="5418899at2759"/>
<dbReference type="FunFam" id="2.30.29.220:FF:000003">
    <property type="entry name" value="FACT complex subunit POB3"/>
    <property type="match status" value="1"/>
</dbReference>
<comment type="function">
    <text evidence="11">Component of the FACT complex, a general chromatin factor that acts to reorganize nucleosomes. The FACT complex is involved in multiple processes that require DNA as a template such as mRNA elongation, DNA replication and DNA repair. During transcription elongation the FACT complex acts as a histone chaperone that both destabilizes and restores nucleosomal structure. It facilitates the passage of RNA polymerase II and transcription by promoting the dissociation of one histone H2A-H2B dimer from the nucleosome, then subsequently promotes the reestablishment of the nucleosome following the passage of RNA polymerase II.</text>
</comment>
<keyword evidence="10" id="KW-0539">Nucleus</keyword>
<keyword evidence="4" id="KW-0158">Chromosome</keyword>
<sequence length="1346" mass="149904">MSAWNVNTPPPIANKDAPRDRSEPLRESFDGIYLDLSKQPGRCRFAEGGLGWKPSAGGETFTLDSSNITQAQWSRASRGYELRVFTKNTGIIQLDGFQQEDFERLAKVFKMWYSINLENKEHALRGYNWGKAEFGKSELSFNVQSRPAFELPYSEIANTNLAGKNEVAIEFSLPANGEDTGTNGHLGGARARGKKSGGARDQLVEMRFYIPGTVTKKEKKEEGEGEGEDVSDEGEEEEHNAASLFYNTLIEKAEIGEIAGDTFITFEDILHLTPRGRFGLDMYETSFRLRGKTYDYKIQYDQIKKFFVLPKPDDIHQLITIGVDPPLRQGQTRYPFIVMQFKKDEELDEPVPLNIEPDVLEEKYKGKLEAQYEGPIYRVVAQLLRGLSGRKTIAPSRDFISHHQQSGIKCSIKANEGHLYCMDKSFLFVPKPATYISFDQISVITMSRVGGNLSSSRTFDITIRMKNGSDHQFSNINREEQTPLEEFFKIKNLKTKNEMVDDSGALLAAALNDDLDESEDEQVAVNRGSADEDSEELDEDFEAESESEVAEEFDSEHESSGSEDEEMADADGDADGDEDTSMVERPKKKAKTDNQTCRLRKLKCDERKPVCGPCTKANRECVFNSGLIFRHQQNASMNGDGDGGEQGLKGFYAYKNTFGHDAVWLDIPKQVRFWNTTDPYNEPMSPESETSPGSAPEQPASAHHDAASMQWPLTDSFTQPDAQSPAHALHALSAVATGDHFAYMHPHVGRHDSTPVPDAPMRSSASLSGMHPPTPLARQAVDSPISPPVSMTSSTNHNIDFILNHPAAASPPLDPSLQSPYAHSAREVLHARSGSSRMSMGSSQFDTNVEVDHEITYLLRYYSEGPGQWMDLFDLGSYFGSYVPVKAQTNPVLKYAAVAYAAKALGRVKGKRPIMGGNAIRHARTELYPNAHAVDWYHKATEYYDNAVSLLRQALQDDSRGISHESGTGDAQWRAADGSDVSFGHAKRNSLSGFPVSRCNSDELLAATAILCVYEFLDASGPEWSRHLSGAKSLIDIAKDSMMPLQLPSPGLALQAQSGKLSKARKATFWNVARQDMLSAFINATQTRLDTEDLPMWKDAGLQIDDNGFIVPVEPSPSGYPESGDVMKEDMIANSLVWLMSKLVNFMAAGDELPPQPGSPWAQGVPQRTLLDYWTYLKRQFQIWYDSLPLTFKPCARIPPTRIPGSLVDDDLDAVLPEVWYSLPMCGSTMQSYHMAQVQLLMNKPHETTQGRSSIFARFSSYENAVQESQAHSREIVSIALSRPDASVRINSVQPLYTAGQCLADPRERRLIIKLLREIEADTGWATDYRVNQLLEQWEWSEGDIP</sequence>
<reference evidence="14 15" key="1">
    <citation type="journal article" date="2012" name="BMC Genomics">
        <title>Tools to kill: Genome of one of the most destructive plant pathogenic fungi Macrophomina phaseolina.</title>
        <authorList>
            <person name="Islam M.S."/>
            <person name="Haque M.S."/>
            <person name="Islam M.M."/>
            <person name="Emdad E.M."/>
            <person name="Halim A."/>
            <person name="Hossen Q.M.M."/>
            <person name="Hossain M.Z."/>
            <person name="Ahmed B."/>
            <person name="Rahim S."/>
            <person name="Rahman M.S."/>
            <person name="Alam M.M."/>
            <person name="Hou S."/>
            <person name="Wan X."/>
            <person name="Saito J.A."/>
            <person name="Alam M."/>
        </authorList>
    </citation>
    <scope>NUCLEOTIDE SEQUENCE [LARGE SCALE GENOMIC DNA]</scope>
    <source>
        <strain evidence="14 15">MS6</strain>
    </source>
</reference>
<dbReference type="InterPro" id="IPR050454">
    <property type="entry name" value="RTT106/SSRP1_HistChap/FACT"/>
</dbReference>
<dbReference type="VEuPathDB" id="FungiDB:MPH_04419"/>
<dbReference type="InterPro" id="IPR021858">
    <property type="entry name" value="Fun_TF"/>
</dbReference>
<dbReference type="FunFam" id="2.30.29.150:FF:000001">
    <property type="entry name" value="Fact complex subunit ssrp1"/>
    <property type="match status" value="1"/>
</dbReference>
<feature type="compositionally biased region" description="Acidic residues" evidence="12">
    <location>
        <begin position="223"/>
        <end position="238"/>
    </location>
</feature>
<organism evidence="14 15">
    <name type="scientific">Macrophomina phaseolina (strain MS6)</name>
    <name type="common">Charcoal rot fungus</name>
    <dbReference type="NCBI Taxonomy" id="1126212"/>
    <lineage>
        <taxon>Eukaryota</taxon>
        <taxon>Fungi</taxon>
        <taxon>Dikarya</taxon>
        <taxon>Ascomycota</taxon>
        <taxon>Pezizomycotina</taxon>
        <taxon>Dothideomycetes</taxon>
        <taxon>Dothideomycetes incertae sedis</taxon>
        <taxon>Botryosphaeriales</taxon>
        <taxon>Botryosphaeriaceae</taxon>
        <taxon>Macrophomina</taxon>
    </lineage>
</organism>
<dbReference type="Gene3D" id="2.30.29.30">
    <property type="entry name" value="Pleckstrin-homology domain (PH domain)/Phosphotyrosine-binding domain (PTB)"/>
    <property type="match status" value="2"/>
</dbReference>
<dbReference type="Pfam" id="PF08512">
    <property type="entry name" value="Rttp106-like_middle"/>
    <property type="match status" value="1"/>
</dbReference>
<proteinExistence type="inferred from homology"/>
<keyword evidence="8" id="KW-0804">Transcription</keyword>
<comment type="similarity">
    <text evidence="3">Belongs to the SSRP1 family.</text>
</comment>
<evidence type="ECO:0000256" key="4">
    <source>
        <dbReference type="ARBA" id="ARBA00022454"/>
    </source>
</evidence>
<feature type="compositionally biased region" description="Acidic residues" evidence="12">
    <location>
        <begin position="531"/>
        <end position="581"/>
    </location>
</feature>
<evidence type="ECO:0000313" key="15">
    <source>
        <dbReference type="Proteomes" id="UP000007129"/>
    </source>
</evidence>
<dbReference type="GO" id="GO:0006260">
    <property type="term" value="P:DNA replication"/>
    <property type="evidence" value="ECO:0007669"/>
    <property type="project" value="UniProtKB-KW"/>
</dbReference>
<feature type="compositionally biased region" description="Acidic residues" evidence="12">
    <location>
        <begin position="513"/>
        <end position="522"/>
    </location>
</feature>
<dbReference type="InterPro" id="IPR038167">
    <property type="entry name" value="SSRP1_sf"/>
</dbReference>
<evidence type="ECO:0000256" key="9">
    <source>
        <dbReference type="ARBA" id="ARBA00023204"/>
    </source>
</evidence>
<evidence type="ECO:0000313" key="14">
    <source>
        <dbReference type="EMBL" id="EKG18337.1"/>
    </source>
</evidence>
<dbReference type="SMART" id="SM01287">
    <property type="entry name" value="Rtt106"/>
    <property type="match status" value="1"/>
</dbReference>
<dbReference type="CDD" id="cd13230">
    <property type="entry name" value="PH1_SSRP1-like"/>
    <property type="match status" value="1"/>
</dbReference>
<dbReference type="PANTHER" id="PTHR45849">
    <property type="entry name" value="FACT COMPLEX SUBUNIT SSRP1"/>
    <property type="match status" value="1"/>
</dbReference>
<name>K2S026_MACPH</name>
<dbReference type="STRING" id="1126212.K2S026"/>
<dbReference type="Proteomes" id="UP000007129">
    <property type="component" value="Unassembled WGS sequence"/>
</dbReference>
<evidence type="ECO:0000256" key="11">
    <source>
        <dbReference type="ARBA" id="ARBA00025370"/>
    </source>
</evidence>
<keyword evidence="5" id="KW-0235">DNA replication</keyword>
<dbReference type="InterPro" id="IPR013719">
    <property type="entry name" value="RTT106/SPT16-like_middle_dom"/>
</dbReference>
<dbReference type="InterPro" id="IPR001138">
    <property type="entry name" value="Zn2Cys6_DnaBD"/>
</dbReference>
<dbReference type="Pfam" id="PF21103">
    <property type="entry name" value="PH1_SSRP1-like"/>
    <property type="match status" value="1"/>
</dbReference>
<dbReference type="Pfam" id="PF03531">
    <property type="entry name" value="SSrecog"/>
    <property type="match status" value="1"/>
</dbReference>
<dbReference type="CDD" id="cd13229">
    <property type="entry name" value="PH_TFIIH"/>
    <property type="match status" value="1"/>
</dbReference>
<dbReference type="InterPro" id="IPR011993">
    <property type="entry name" value="PH-like_dom_sf"/>
</dbReference>
<dbReference type="CDD" id="cd13231">
    <property type="entry name" value="PH2_SSRP1-like"/>
    <property type="match status" value="1"/>
</dbReference>
<evidence type="ECO:0000256" key="1">
    <source>
        <dbReference type="ARBA" id="ARBA00004123"/>
    </source>
</evidence>
<keyword evidence="6" id="KW-0227">DNA damage</keyword>